<dbReference type="Pfam" id="PF21848">
    <property type="entry name" value="DUF6907"/>
    <property type="match status" value="1"/>
</dbReference>
<evidence type="ECO:0000313" key="2">
    <source>
        <dbReference type="Proteomes" id="UP000655751"/>
    </source>
</evidence>
<reference evidence="1" key="1">
    <citation type="submission" date="2020-11" db="EMBL/GenBank/DDBJ databases">
        <title>Nocardia NEAU-351.nov., a novel actinomycete isolated from the cow dung.</title>
        <authorList>
            <person name="Zhang X."/>
        </authorList>
    </citation>
    <scope>NUCLEOTIDE SEQUENCE</scope>
    <source>
        <strain evidence="1">NEAU-351</strain>
    </source>
</reference>
<proteinExistence type="predicted"/>
<accession>A0A931I8T9</accession>
<dbReference type="AlphaFoldDB" id="A0A931I8T9"/>
<keyword evidence="2" id="KW-1185">Reference proteome</keyword>
<dbReference type="Proteomes" id="UP000655751">
    <property type="component" value="Unassembled WGS sequence"/>
</dbReference>
<protein>
    <submittedName>
        <fullName evidence="1">Uncharacterized protein</fullName>
    </submittedName>
</protein>
<organism evidence="1 2">
    <name type="scientific">Nocardia bovistercoris</name>
    <dbReference type="NCBI Taxonomy" id="2785916"/>
    <lineage>
        <taxon>Bacteria</taxon>
        <taxon>Bacillati</taxon>
        <taxon>Actinomycetota</taxon>
        <taxon>Actinomycetes</taxon>
        <taxon>Mycobacteriales</taxon>
        <taxon>Nocardiaceae</taxon>
        <taxon>Nocardia</taxon>
    </lineage>
</organism>
<evidence type="ECO:0000313" key="1">
    <source>
        <dbReference type="EMBL" id="MBH0775488.1"/>
    </source>
</evidence>
<name>A0A931I8T9_9NOCA</name>
<gene>
    <name evidence="1" type="ORF">IT779_04190</name>
</gene>
<comment type="caution">
    <text evidence="1">The sequence shown here is derived from an EMBL/GenBank/DDBJ whole genome shotgun (WGS) entry which is preliminary data.</text>
</comment>
<dbReference type="EMBL" id="JADMLG010000002">
    <property type="protein sequence ID" value="MBH0775488.1"/>
    <property type="molecule type" value="Genomic_DNA"/>
</dbReference>
<sequence length="195" mass="20800">MAVVFSCPSWCVDHREPIPEDAGDGGVHYGAELAVDLEDIPESEPARRIWTQVVAHDRGRRRHSTIGLVDPNGLTVEMTGVEARQVAQILMVGADLRLAPADGDCPAWCLGHGQLDRETDAAGVRHRGPFMVVRQPDAFASGLAIAVRVTALDSDGERQVCLEMIVQAIATELTGGDACRIAAQLLNSADQIDGG</sequence>
<dbReference type="InterPro" id="IPR054202">
    <property type="entry name" value="DUF6907"/>
</dbReference>
<dbReference type="RefSeq" id="WP_196147856.1">
    <property type="nucleotide sequence ID" value="NZ_JADMLG010000002.1"/>
</dbReference>